<gene>
    <name evidence="7" type="ORF">LG368_13950</name>
</gene>
<accession>A0A9X1LFH5</accession>
<evidence type="ECO:0000256" key="5">
    <source>
        <dbReference type="ARBA" id="ARBA00022906"/>
    </source>
</evidence>
<dbReference type="Proteomes" id="UP001139095">
    <property type="component" value="Unassembled WGS sequence"/>
</dbReference>
<proteinExistence type="inferred from homology"/>
<dbReference type="PANTHER" id="PTHR42953">
    <property type="entry name" value="HIGH-AFFINITY ZINC UPTAKE SYSTEM PROTEIN ZNUA-RELATED"/>
    <property type="match status" value="1"/>
</dbReference>
<dbReference type="SUPFAM" id="SSF53807">
    <property type="entry name" value="Helical backbone' metal receptor"/>
    <property type="match status" value="1"/>
</dbReference>
<keyword evidence="4 6" id="KW-0732">Signal</keyword>
<name>A0A9X1LFH5_9GAMM</name>
<dbReference type="Gene3D" id="3.40.50.1980">
    <property type="entry name" value="Nitrogenase molybdenum iron protein domain"/>
    <property type="match status" value="2"/>
</dbReference>
<feature type="signal peptide" evidence="6">
    <location>
        <begin position="1"/>
        <end position="22"/>
    </location>
</feature>
<comment type="caution">
    <text evidence="7">The sequence shown here is derived from an EMBL/GenBank/DDBJ whole genome shotgun (WGS) entry which is preliminary data.</text>
</comment>
<protein>
    <recommendedName>
        <fullName evidence="2">High-affinity zinc uptake system protein ZnuA</fullName>
    </recommendedName>
</protein>
<evidence type="ECO:0000256" key="2">
    <source>
        <dbReference type="ARBA" id="ARBA00015915"/>
    </source>
</evidence>
<dbReference type="GO" id="GO:0006829">
    <property type="term" value="P:zinc ion transport"/>
    <property type="evidence" value="ECO:0007669"/>
    <property type="project" value="UniProtKB-KW"/>
</dbReference>
<dbReference type="PANTHER" id="PTHR42953:SF3">
    <property type="entry name" value="HIGH-AFFINITY ZINC UPTAKE SYSTEM PROTEIN ZNUA"/>
    <property type="match status" value="1"/>
</dbReference>
<reference evidence="7" key="1">
    <citation type="submission" date="2021-10" db="EMBL/GenBank/DDBJ databases">
        <title>Marinomonas pontica sp. nov., isolated from the Black Sea.</title>
        <authorList>
            <person name="Zhao L.-H."/>
            <person name="Xue J.-H."/>
        </authorList>
    </citation>
    <scope>NUCLEOTIDE SEQUENCE</scope>
    <source>
        <strain evidence="7">E8</strain>
    </source>
</reference>
<dbReference type="EMBL" id="JAJATW010000030">
    <property type="protein sequence ID" value="MCB5162986.1"/>
    <property type="molecule type" value="Genomic_DNA"/>
</dbReference>
<keyword evidence="8" id="KW-1185">Reference proteome</keyword>
<dbReference type="InterPro" id="IPR006127">
    <property type="entry name" value="ZnuA-like"/>
</dbReference>
<evidence type="ECO:0000313" key="8">
    <source>
        <dbReference type="Proteomes" id="UP001139095"/>
    </source>
</evidence>
<sequence>MINRYHYFLMAILLVLSGTLSASEDKSKPSVFVSILPQKGWVEALAGDWVEVTVMVPPGQNPAIYELSPQRMTQLSQSSLYFSIGVPFEESWLPRMKEASPKVRFIDSVAGIERQPIANHLAAIPLDQLPPPERRDRHVWLSPTLVKPLLANIKTALVEFLPEKAPFIEANYQSYLRDLDAVQAEMQANLKPVAGHSFMVFHPAWGYLAADFHLRQIPIEKDGKEPSPRQLTELVALGQRENVQVIFVQKQLNQDAARSIADALDAEIIHLDPLAEDFLANMLSISKVLAEKL</sequence>
<keyword evidence="5" id="KW-0406">Ion transport</keyword>
<evidence type="ECO:0000256" key="3">
    <source>
        <dbReference type="ARBA" id="ARBA00022448"/>
    </source>
</evidence>
<keyword evidence="5" id="KW-0862">Zinc</keyword>
<organism evidence="7 8">
    <name type="scientific">Marinomonas algarum</name>
    <dbReference type="NCBI Taxonomy" id="2883105"/>
    <lineage>
        <taxon>Bacteria</taxon>
        <taxon>Pseudomonadati</taxon>
        <taxon>Pseudomonadota</taxon>
        <taxon>Gammaproteobacteria</taxon>
        <taxon>Oceanospirillales</taxon>
        <taxon>Oceanospirillaceae</taxon>
        <taxon>Marinomonas</taxon>
    </lineage>
</organism>
<dbReference type="RefSeq" id="WP_226755331.1">
    <property type="nucleotide sequence ID" value="NZ_JAJATW010000030.1"/>
</dbReference>
<dbReference type="AlphaFoldDB" id="A0A9X1LFH5"/>
<dbReference type="Pfam" id="PF01297">
    <property type="entry name" value="ZnuA"/>
    <property type="match status" value="1"/>
</dbReference>
<evidence type="ECO:0000313" key="7">
    <source>
        <dbReference type="EMBL" id="MCB5162986.1"/>
    </source>
</evidence>
<comment type="similarity">
    <text evidence="1">Belongs to the bacterial solute-binding protein 9 family.</text>
</comment>
<evidence type="ECO:0000256" key="4">
    <source>
        <dbReference type="ARBA" id="ARBA00022729"/>
    </source>
</evidence>
<keyword evidence="3" id="KW-0813">Transport</keyword>
<dbReference type="InterPro" id="IPR050492">
    <property type="entry name" value="Bact_metal-bind_prot9"/>
</dbReference>
<feature type="chain" id="PRO_5040771583" description="High-affinity zinc uptake system protein ZnuA" evidence="6">
    <location>
        <begin position="23"/>
        <end position="293"/>
    </location>
</feature>
<dbReference type="GO" id="GO:0046872">
    <property type="term" value="F:metal ion binding"/>
    <property type="evidence" value="ECO:0007669"/>
    <property type="project" value="InterPro"/>
</dbReference>
<evidence type="ECO:0000256" key="6">
    <source>
        <dbReference type="SAM" id="SignalP"/>
    </source>
</evidence>
<evidence type="ECO:0000256" key="1">
    <source>
        <dbReference type="ARBA" id="ARBA00011028"/>
    </source>
</evidence>
<keyword evidence="5" id="KW-0864">Zinc transport</keyword>